<feature type="non-terminal residue" evidence="2">
    <location>
        <position position="61"/>
    </location>
</feature>
<gene>
    <name evidence="2" type="ORF">QYF61_025603</name>
</gene>
<protein>
    <submittedName>
        <fullName evidence="2">Uncharacterized protein</fullName>
    </submittedName>
</protein>
<dbReference type="AlphaFoldDB" id="A0AAN7S4D1"/>
<dbReference type="EMBL" id="JAUNZN010000007">
    <property type="protein sequence ID" value="KAK4819136.1"/>
    <property type="molecule type" value="Genomic_DNA"/>
</dbReference>
<evidence type="ECO:0000256" key="1">
    <source>
        <dbReference type="SAM" id="MobiDB-lite"/>
    </source>
</evidence>
<reference evidence="2 3" key="1">
    <citation type="journal article" date="2023" name="J. Hered.">
        <title>Chromosome-level genome of the wood stork (Mycteria americana) provides insight into avian chromosome evolution.</title>
        <authorList>
            <person name="Flamio R. Jr."/>
            <person name="Ramstad K.M."/>
        </authorList>
    </citation>
    <scope>NUCLEOTIDE SEQUENCE [LARGE SCALE GENOMIC DNA]</scope>
    <source>
        <strain evidence="2">JAX WOST 10</strain>
    </source>
</reference>
<sequence length="61" mass="6761">MRGAGLDPVSCSGLPAQERGQQSGLSLVEATKTVGGLEHMVPEEKLRRLGWFVQGRRRWLK</sequence>
<feature type="region of interest" description="Disordered" evidence="1">
    <location>
        <begin position="1"/>
        <end position="23"/>
    </location>
</feature>
<accession>A0AAN7S4D1</accession>
<keyword evidence="3" id="KW-1185">Reference proteome</keyword>
<organism evidence="2 3">
    <name type="scientific">Mycteria americana</name>
    <name type="common">Wood stork</name>
    <dbReference type="NCBI Taxonomy" id="33587"/>
    <lineage>
        <taxon>Eukaryota</taxon>
        <taxon>Metazoa</taxon>
        <taxon>Chordata</taxon>
        <taxon>Craniata</taxon>
        <taxon>Vertebrata</taxon>
        <taxon>Euteleostomi</taxon>
        <taxon>Archelosauria</taxon>
        <taxon>Archosauria</taxon>
        <taxon>Dinosauria</taxon>
        <taxon>Saurischia</taxon>
        <taxon>Theropoda</taxon>
        <taxon>Coelurosauria</taxon>
        <taxon>Aves</taxon>
        <taxon>Neognathae</taxon>
        <taxon>Neoaves</taxon>
        <taxon>Aequornithes</taxon>
        <taxon>Ciconiiformes</taxon>
        <taxon>Ciconiidae</taxon>
        <taxon>Mycteria</taxon>
    </lineage>
</organism>
<evidence type="ECO:0000313" key="2">
    <source>
        <dbReference type="EMBL" id="KAK4819136.1"/>
    </source>
</evidence>
<name>A0AAN7S4D1_MYCAM</name>
<proteinExistence type="predicted"/>
<evidence type="ECO:0000313" key="3">
    <source>
        <dbReference type="Proteomes" id="UP001333110"/>
    </source>
</evidence>
<comment type="caution">
    <text evidence="2">The sequence shown here is derived from an EMBL/GenBank/DDBJ whole genome shotgun (WGS) entry which is preliminary data.</text>
</comment>
<dbReference type="Proteomes" id="UP001333110">
    <property type="component" value="Unassembled WGS sequence"/>
</dbReference>